<dbReference type="PANTHER" id="PTHR43280">
    <property type="entry name" value="ARAC-FAMILY TRANSCRIPTIONAL REGULATOR"/>
    <property type="match status" value="1"/>
</dbReference>
<dbReference type="PANTHER" id="PTHR43280:SF10">
    <property type="entry name" value="REGULATORY PROTEIN POCR"/>
    <property type="match status" value="1"/>
</dbReference>
<feature type="modified residue" description="4-aspartylphosphate" evidence="4">
    <location>
        <position position="55"/>
    </location>
</feature>
<dbReference type="Pfam" id="PF12833">
    <property type="entry name" value="HTH_18"/>
    <property type="match status" value="1"/>
</dbReference>
<dbReference type="InterPro" id="IPR009057">
    <property type="entry name" value="Homeodomain-like_sf"/>
</dbReference>
<gene>
    <name evidence="7" type="ORF">JOC48_002144</name>
</gene>
<dbReference type="Pfam" id="PF17853">
    <property type="entry name" value="GGDEF_2"/>
    <property type="match status" value="1"/>
</dbReference>
<dbReference type="PROSITE" id="PS01124">
    <property type="entry name" value="HTH_ARAC_FAMILY_2"/>
    <property type="match status" value="1"/>
</dbReference>
<organism evidence="7 8">
    <name type="scientific">Aquibacillus albus</name>
    <dbReference type="NCBI Taxonomy" id="1168171"/>
    <lineage>
        <taxon>Bacteria</taxon>
        <taxon>Bacillati</taxon>
        <taxon>Bacillota</taxon>
        <taxon>Bacilli</taxon>
        <taxon>Bacillales</taxon>
        <taxon>Bacillaceae</taxon>
        <taxon>Aquibacillus</taxon>
    </lineage>
</organism>
<keyword evidence="3" id="KW-0804">Transcription</keyword>
<keyword evidence="4" id="KW-0597">Phosphoprotein</keyword>
<feature type="domain" description="Response regulatory" evidence="6">
    <location>
        <begin position="3"/>
        <end position="120"/>
    </location>
</feature>
<dbReference type="PROSITE" id="PS00041">
    <property type="entry name" value="HTH_ARAC_FAMILY_1"/>
    <property type="match status" value="1"/>
</dbReference>
<evidence type="ECO:0000256" key="1">
    <source>
        <dbReference type="ARBA" id="ARBA00023015"/>
    </source>
</evidence>
<dbReference type="EMBL" id="JAFBDR010000010">
    <property type="protein sequence ID" value="MBM7571645.1"/>
    <property type="molecule type" value="Genomic_DNA"/>
</dbReference>
<dbReference type="Gene3D" id="1.10.10.60">
    <property type="entry name" value="Homeodomain-like"/>
    <property type="match status" value="2"/>
</dbReference>
<dbReference type="InterPro" id="IPR020449">
    <property type="entry name" value="Tscrpt_reg_AraC-type_HTH"/>
</dbReference>
<dbReference type="Gene3D" id="3.40.50.2300">
    <property type="match status" value="1"/>
</dbReference>
<dbReference type="SUPFAM" id="SSF52172">
    <property type="entry name" value="CheY-like"/>
    <property type="match status" value="1"/>
</dbReference>
<dbReference type="InterPro" id="IPR001789">
    <property type="entry name" value="Sig_transdc_resp-reg_receiver"/>
</dbReference>
<feature type="domain" description="HTH araC/xylS-type" evidence="5">
    <location>
        <begin position="420"/>
        <end position="518"/>
    </location>
</feature>
<dbReference type="RefSeq" id="WP_204499443.1">
    <property type="nucleotide sequence ID" value="NZ_JAFBDR010000010.1"/>
</dbReference>
<evidence type="ECO:0000313" key="7">
    <source>
        <dbReference type="EMBL" id="MBM7571645.1"/>
    </source>
</evidence>
<keyword evidence="8" id="KW-1185">Reference proteome</keyword>
<dbReference type="PROSITE" id="PS50110">
    <property type="entry name" value="RESPONSE_REGULATORY"/>
    <property type="match status" value="1"/>
</dbReference>
<reference evidence="7 8" key="1">
    <citation type="submission" date="2021-01" db="EMBL/GenBank/DDBJ databases">
        <title>Genomic Encyclopedia of Type Strains, Phase IV (KMG-IV): sequencing the most valuable type-strain genomes for metagenomic binning, comparative biology and taxonomic classification.</title>
        <authorList>
            <person name="Goeker M."/>
        </authorList>
    </citation>
    <scope>NUCLEOTIDE SEQUENCE [LARGE SCALE GENOMIC DNA]</scope>
    <source>
        <strain evidence="7 8">DSM 23711</strain>
    </source>
</reference>
<dbReference type="PRINTS" id="PR00032">
    <property type="entry name" value="HTHARAC"/>
</dbReference>
<comment type="caution">
    <text evidence="7">The sequence shown here is derived from an EMBL/GenBank/DDBJ whole genome shotgun (WGS) entry which is preliminary data.</text>
</comment>
<evidence type="ECO:0000259" key="5">
    <source>
        <dbReference type="PROSITE" id="PS01124"/>
    </source>
</evidence>
<keyword evidence="2" id="KW-0238">DNA-binding</keyword>
<evidence type="ECO:0000259" key="6">
    <source>
        <dbReference type="PROSITE" id="PS50110"/>
    </source>
</evidence>
<proteinExistence type="predicted"/>
<dbReference type="InterPro" id="IPR018062">
    <property type="entry name" value="HTH_AraC-typ_CS"/>
</dbReference>
<dbReference type="InterPro" id="IPR018060">
    <property type="entry name" value="HTH_AraC"/>
</dbReference>
<evidence type="ECO:0000256" key="2">
    <source>
        <dbReference type="ARBA" id="ARBA00023125"/>
    </source>
</evidence>
<dbReference type="SUPFAM" id="SSF46689">
    <property type="entry name" value="Homeodomain-like"/>
    <property type="match status" value="2"/>
</dbReference>
<dbReference type="SMART" id="SM00448">
    <property type="entry name" value="REC"/>
    <property type="match status" value="1"/>
</dbReference>
<evidence type="ECO:0000313" key="8">
    <source>
        <dbReference type="Proteomes" id="UP001296943"/>
    </source>
</evidence>
<dbReference type="Proteomes" id="UP001296943">
    <property type="component" value="Unassembled WGS sequence"/>
</dbReference>
<sequence>MINIMLVDDEPIEREGLGLILRKKRSNVEIVAEAENGKQAVELALKYEPDLIFMDIKMPEFDGIVAVNKILDELPNTKCIMVSAYDTFEYAREAMKFGIKEYLLKPNKISEVLEAYDRMVDEIESERKKDMERIEKDNRLERVSSMVEMEFIVSLMMDYVHDFSAEDWHEWLNFDVKQGFVAVFSFESKRMQPDRAEKSEWYRVLKQALQAQHDHCLVGPLTGFQIPAFILVENEPIDNEMREAFARSMIHKVQNQLKGCRLFAGVGTVVSDLKHFSHSYEEAIYALELVHNHSSAAYMAYNHQLKEKRKELIPFEIEKELVEAVKKGDQQKGLQRFNAYYQLISKASDYKVAVIKKAMENLLVILTRTMRELGLEDDFPLSFEGLETSMQIKEATKKQLSQMTERLWEWRTNGVEGLLNQAKDYIDSNYYKQISLEEVADKVGLSSYYLSKLFKERYQVTFIDYLTNTRLQKAKELLLDGTIPLKEIALNIGYKDPNYFSRVFKKDTGFSPSEYRGKYQS</sequence>
<dbReference type="CDD" id="cd17536">
    <property type="entry name" value="REC_YesN-like"/>
    <property type="match status" value="1"/>
</dbReference>
<evidence type="ECO:0000256" key="3">
    <source>
        <dbReference type="ARBA" id="ARBA00023163"/>
    </source>
</evidence>
<dbReference type="InterPro" id="IPR011006">
    <property type="entry name" value="CheY-like_superfamily"/>
</dbReference>
<dbReference type="InterPro" id="IPR041522">
    <property type="entry name" value="CdaR_GGDEF"/>
</dbReference>
<accession>A0ABS2N0L2</accession>
<name>A0ABS2N0L2_9BACI</name>
<protein>
    <submittedName>
        <fullName evidence="7">Two-component system response regulator YesN</fullName>
    </submittedName>
</protein>
<dbReference type="Pfam" id="PF00072">
    <property type="entry name" value="Response_reg"/>
    <property type="match status" value="1"/>
</dbReference>
<dbReference type="SMART" id="SM00342">
    <property type="entry name" value="HTH_ARAC"/>
    <property type="match status" value="1"/>
</dbReference>
<evidence type="ECO:0000256" key="4">
    <source>
        <dbReference type="PROSITE-ProRule" id="PRU00169"/>
    </source>
</evidence>
<keyword evidence="1" id="KW-0805">Transcription regulation</keyword>